<proteinExistence type="predicted"/>
<keyword evidence="2" id="KW-1185">Reference proteome</keyword>
<evidence type="ECO:0000313" key="1">
    <source>
        <dbReference type="EMBL" id="CAD2212727.1"/>
    </source>
</evidence>
<sequence>MSVGVANTLRQLLEAEGATFLPTMKAAALASMGGGMGLCYQPVNDGSTSAPQAYLPPSTSLAVLPYRSMITAQKARRNLALVETQIDFLGEGKKGPACVTLTANGLGDYVEEGEDTENFTQAVAAKEAELKRRLDPTNTITCYLLMLGLLYGRWPPAASTSESPVQIRFCHENKWMPTWIRHLPVQYDNLLELNETQFYQRNTSEVATQCEKTTNQGSSFSDAFLLFKRHQRKVRLEQKEMERRFVYCCEQLKCLTRPLTSVDTDEESAGNGGPSVSSGCTLQMFCWAFNSLLSRGFAYHTDVWVMIPYVDYFNYALNPNSTMKLNASSRSGNGGLVRLSEHQYEYRFTTIGLTRPGEQLLIHYGSYSDMELLMWYGFILRPFLLPSSELFVEKLKSIGKEETNGKRGRDGVEGAELVESVNASLDTKRLWQLLPCLWDDHHRRVLWGMWWSHQEGLLDEDNMRGIPFTSDEEEGSLQRNKELYVQHLKKMGETVEQLKKERVFTREYRHLLEVSYGDWSDGLQRCFSYTFSPLADTDGVYPPQSVHHTWLDDLVETFYTRHIQNTRADDTAASSAAYCDYGDTLPSSIVDRIANIDLITIAFAIAWRNGTTGLVLHEKESLVDEDCYDSCSIGVLGPSSGLRDLAERVTSRVVSLFPNNVRTAISSPSQLIRVMAWMELRNNFEFSASDGHSLMMQDIIREDYSTVTGAADSSGSASPACASMALEASKDATQLLLSIALHIEESVMEEQYMTYDA</sequence>
<reference evidence="1 2" key="1">
    <citation type="submission" date="2020-08" db="EMBL/GenBank/DDBJ databases">
        <authorList>
            <person name="Newling K."/>
            <person name="Davey J."/>
            <person name="Forrester S."/>
        </authorList>
    </citation>
    <scope>NUCLEOTIDE SEQUENCE [LARGE SCALE GENOMIC DNA]</scope>
    <source>
        <strain evidence="2">Crithidia deanei Carvalho (ATCC PRA-265)</strain>
    </source>
</reference>
<dbReference type="InterPro" id="IPR046341">
    <property type="entry name" value="SET_dom_sf"/>
</dbReference>
<dbReference type="AlphaFoldDB" id="A0A7G2C1X7"/>
<dbReference type="EMBL" id="LR877145">
    <property type="protein sequence ID" value="CAD2212727.1"/>
    <property type="molecule type" value="Genomic_DNA"/>
</dbReference>
<dbReference type="GO" id="GO:0016279">
    <property type="term" value="F:protein-lysine N-methyltransferase activity"/>
    <property type="evidence" value="ECO:0007669"/>
    <property type="project" value="TreeGrafter"/>
</dbReference>
<gene>
    <name evidence="1" type="ORF">ADEAN_000013900</name>
</gene>
<name>A0A7G2C1X7_9TRYP</name>
<dbReference type="PANTHER" id="PTHR13271">
    <property type="entry name" value="UNCHARACTERIZED PUTATIVE METHYLTRANSFERASE"/>
    <property type="match status" value="1"/>
</dbReference>
<evidence type="ECO:0000313" key="2">
    <source>
        <dbReference type="Proteomes" id="UP000515908"/>
    </source>
</evidence>
<dbReference type="Proteomes" id="UP000515908">
    <property type="component" value="Chromosome 01"/>
</dbReference>
<dbReference type="SUPFAM" id="SSF82199">
    <property type="entry name" value="SET domain"/>
    <property type="match status" value="1"/>
</dbReference>
<dbReference type="PANTHER" id="PTHR13271:SF137">
    <property type="entry name" value="SET DOMAIN-CONTAINING PROTEIN"/>
    <property type="match status" value="1"/>
</dbReference>
<protein>
    <recommendedName>
        <fullName evidence="3">SET domain containing protein</fullName>
    </recommendedName>
</protein>
<dbReference type="InterPro" id="IPR050600">
    <property type="entry name" value="SETD3_SETD6_MTase"/>
</dbReference>
<accession>A0A7G2C1X7</accession>
<evidence type="ECO:0008006" key="3">
    <source>
        <dbReference type="Google" id="ProtNLM"/>
    </source>
</evidence>
<dbReference type="VEuPathDB" id="TriTrypDB:ADEAN_000013900"/>
<dbReference type="Gene3D" id="3.90.1410.10">
    <property type="entry name" value="set domain protein methyltransferase, domain 1"/>
    <property type="match status" value="1"/>
</dbReference>
<organism evidence="1 2">
    <name type="scientific">Angomonas deanei</name>
    <dbReference type="NCBI Taxonomy" id="59799"/>
    <lineage>
        <taxon>Eukaryota</taxon>
        <taxon>Discoba</taxon>
        <taxon>Euglenozoa</taxon>
        <taxon>Kinetoplastea</taxon>
        <taxon>Metakinetoplastina</taxon>
        <taxon>Trypanosomatida</taxon>
        <taxon>Trypanosomatidae</taxon>
        <taxon>Strigomonadinae</taxon>
        <taxon>Angomonas</taxon>
    </lineage>
</organism>